<feature type="region of interest" description="Disordered" evidence="1">
    <location>
        <begin position="1"/>
        <end position="59"/>
    </location>
</feature>
<dbReference type="AlphaFoldDB" id="A0A835FA59"/>
<sequence>MATPKPAAQASPALESSAPAAAGQEEAPREPGPEAAAPGAAAVEAENVEGEVEEEEEEGECGLCLFMKAGGCKDAFMAWQECADAAPKEGTDMAERCKEVSDNLRKCMEAHADFYAPVLRAEKALKERAAADAAKGEPASDAEEKEEACPRKKQLPRRFE</sequence>
<dbReference type="PANTHER" id="PTHR34357:SF2">
    <property type="entry name" value="F26F24.3-RELATED"/>
    <property type="match status" value="1"/>
</dbReference>
<feature type="compositionally biased region" description="Low complexity" evidence="1">
    <location>
        <begin position="1"/>
        <end position="25"/>
    </location>
</feature>
<name>A0A835FA59_9POAL</name>
<organism evidence="3 4">
    <name type="scientific">Digitaria exilis</name>
    <dbReference type="NCBI Taxonomy" id="1010633"/>
    <lineage>
        <taxon>Eukaryota</taxon>
        <taxon>Viridiplantae</taxon>
        <taxon>Streptophyta</taxon>
        <taxon>Embryophyta</taxon>
        <taxon>Tracheophyta</taxon>
        <taxon>Spermatophyta</taxon>
        <taxon>Magnoliopsida</taxon>
        <taxon>Liliopsida</taxon>
        <taxon>Poales</taxon>
        <taxon>Poaceae</taxon>
        <taxon>PACMAD clade</taxon>
        <taxon>Panicoideae</taxon>
        <taxon>Panicodae</taxon>
        <taxon>Paniceae</taxon>
        <taxon>Anthephorinae</taxon>
        <taxon>Digitaria</taxon>
    </lineage>
</organism>
<evidence type="ECO:0000313" key="3">
    <source>
        <dbReference type="EMBL" id="KAF8732240.1"/>
    </source>
</evidence>
<dbReference type="SMART" id="SM01227">
    <property type="entry name" value="GCK"/>
    <property type="match status" value="1"/>
</dbReference>
<dbReference type="Gene3D" id="1.10.287.2900">
    <property type="match status" value="1"/>
</dbReference>
<dbReference type="OrthoDB" id="2148418at2759"/>
<evidence type="ECO:0000256" key="1">
    <source>
        <dbReference type="SAM" id="MobiDB-lite"/>
    </source>
</evidence>
<dbReference type="Pfam" id="PF07802">
    <property type="entry name" value="GCK"/>
    <property type="match status" value="1"/>
</dbReference>
<accession>A0A835FA59</accession>
<comment type="caution">
    <text evidence="3">The sequence shown here is derived from an EMBL/GenBank/DDBJ whole genome shotgun (WGS) entry which is preliminary data.</text>
</comment>
<evidence type="ECO:0000313" key="4">
    <source>
        <dbReference type="Proteomes" id="UP000636709"/>
    </source>
</evidence>
<dbReference type="Gramene" id="Dexi2B01G0003180.1">
    <property type="protein sequence ID" value="Dexi2B01G0003180.1:cds"/>
    <property type="gene ID" value="Dexi2B01G0003180"/>
</dbReference>
<protein>
    <recommendedName>
        <fullName evidence="2">GCK domain-containing protein</fullName>
    </recommendedName>
</protein>
<feature type="compositionally biased region" description="Acidic residues" evidence="1">
    <location>
        <begin position="46"/>
        <end position="59"/>
    </location>
</feature>
<dbReference type="InterPro" id="IPR012891">
    <property type="entry name" value="GCK_dom"/>
</dbReference>
<keyword evidence="4" id="KW-1185">Reference proteome</keyword>
<feature type="region of interest" description="Disordered" evidence="1">
    <location>
        <begin position="127"/>
        <end position="160"/>
    </location>
</feature>
<dbReference type="Proteomes" id="UP000636709">
    <property type="component" value="Unassembled WGS sequence"/>
</dbReference>
<feature type="domain" description="GCK" evidence="2">
    <location>
        <begin position="59"/>
        <end position="133"/>
    </location>
</feature>
<dbReference type="PANTHER" id="PTHR34357">
    <property type="entry name" value="F7A19.14 PROTEIN-RELATED"/>
    <property type="match status" value="1"/>
</dbReference>
<evidence type="ECO:0000259" key="2">
    <source>
        <dbReference type="SMART" id="SM01227"/>
    </source>
</evidence>
<reference evidence="3" key="1">
    <citation type="submission" date="2020-07" db="EMBL/GenBank/DDBJ databases">
        <title>Genome sequence and genetic diversity analysis of an under-domesticated orphan crop, white fonio (Digitaria exilis).</title>
        <authorList>
            <person name="Bennetzen J.L."/>
            <person name="Chen S."/>
            <person name="Ma X."/>
            <person name="Wang X."/>
            <person name="Yssel A.E.J."/>
            <person name="Chaluvadi S.R."/>
            <person name="Johnson M."/>
            <person name="Gangashetty P."/>
            <person name="Hamidou F."/>
            <person name="Sanogo M.D."/>
            <person name="Zwaenepoel A."/>
            <person name="Wallace J."/>
            <person name="Van De Peer Y."/>
            <person name="Van Deynze A."/>
        </authorList>
    </citation>
    <scope>NUCLEOTIDE SEQUENCE</scope>
    <source>
        <tissue evidence="3">Leaves</tissue>
    </source>
</reference>
<feature type="compositionally biased region" description="Low complexity" evidence="1">
    <location>
        <begin position="33"/>
        <end position="45"/>
    </location>
</feature>
<proteinExistence type="predicted"/>
<dbReference type="EMBL" id="JACEFO010001605">
    <property type="protein sequence ID" value="KAF8732240.1"/>
    <property type="molecule type" value="Genomic_DNA"/>
</dbReference>
<dbReference type="Gramene" id="Dexi2A01G0003340.1">
    <property type="protein sequence ID" value="Dexi2A01G0003340.1:cds"/>
    <property type="gene ID" value="Dexi2A01G0003340"/>
</dbReference>
<feature type="compositionally biased region" description="Basic residues" evidence="1">
    <location>
        <begin position="151"/>
        <end position="160"/>
    </location>
</feature>
<gene>
    <name evidence="3" type="ORF">HU200_016217</name>
</gene>